<dbReference type="FunFam" id="3.40.1440.10:FF:000001">
    <property type="entry name" value="UvrABC system protein C"/>
    <property type="match status" value="1"/>
</dbReference>
<dbReference type="KEGG" id="rpla:A4Z71_03720"/>
<dbReference type="InterPro" id="IPR038476">
    <property type="entry name" value="UvrC_RNase_H_dom_sf"/>
</dbReference>
<dbReference type="InterPro" id="IPR000305">
    <property type="entry name" value="GIY-YIG_endonuc"/>
</dbReference>
<dbReference type="HAMAP" id="MF_00203">
    <property type="entry name" value="UvrC"/>
    <property type="match status" value="1"/>
</dbReference>
<evidence type="ECO:0000259" key="8">
    <source>
        <dbReference type="PROSITE" id="PS50164"/>
    </source>
</evidence>
<organism evidence="10 11">
    <name type="scientific">Candidatus Rhodoluna planktonica</name>
    <dbReference type="NCBI Taxonomy" id="535712"/>
    <lineage>
        <taxon>Bacteria</taxon>
        <taxon>Bacillati</taxon>
        <taxon>Actinomycetota</taxon>
        <taxon>Actinomycetes</taxon>
        <taxon>Micrococcales</taxon>
        <taxon>Microbacteriaceae</taxon>
        <taxon>Luna cluster</taxon>
        <taxon>Luna-1 subcluster</taxon>
        <taxon>Rhodoluna</taxon>
    </lineage>
</organism>
<keyword evidence="5 6" id="KW-0234">DNA repair</keyword>
<dbReference type="EMBL" id="CP015208">
    <property type="protein sequence ID" value="AOY56088.1"/>
    <property type="molecule type" value="Genomic_DNA"/>
</dbReference>
<dbReference type="Gene3D" id="3.30.420.340">
    <property type="entry name" value="UvrC, RNAse H endonuclease domain"/>
    <property type="match status" value="1"/>
</dbReference>
<comment type="function">
    <text evidence="6">The UvrABC repair system catalyzes the recognition and processing of DNA lesions. UvrC both incises the 5' and 3' sides of the lesion. The N-terminal half is responsible for the 3' incision and the C-terminal half is responsible for the 5' incision.</text>
</comment>
<dbReference type="SUPFAM" id="SSF47781">
    <property type="entry name" value="RuvA domain 2-like"/>
    <property type="match status" value="1"/>
</dbReference>
<evidence type="ECO:0000256" key="1">
    <source>
        <dbReference type="ARBA" id="ARBA00022490"/>
    </source>
</evidence>
<comment type="similarity">
    <text evidence="6">Belongs to the UvrC family.</text>
</comment>
<dbReference type="Gene3D" id="4.10.860.10">
    <property type="entry name" value="UVR domain"/>
    <property type="match status" value="1"/>
</dbReference>
<keyword evidence="1 6" id="KW-0963">Cytoplasm</keyword>
<keyword evidence="4 6" id="KW-0267">Excision nuclease</keyword>
<dbReference type="InterPro" id="IPR001162">
    <property type="entry name" value="UvrC_RNase_H_dom"/>
</dbReference>
<feature type="domain" description="GIY-YIG" evidence="8">
    <location>
        <begin position="16"/>
        <end position="95"/>
    </location>
</feature>
<dbReference type="InterPro" id="IPR050066">
    <property type="entry name" value="UvrABC_protein_C"/>
</dbReference>
<dbReference type="NCBIfam" id="NF001824">
    <property type="entry name" value="PRK00558.1-5"/>
    <property type="match status" value="1"/>
</dbReference>
<dbReference type="GO" id="GO:0009380">
    <property type="term" value="C:excinuclease repair complex"/>
    <property type="evidence" value="ECO:0007669"/>
    <property type="project" value="InterPro"/>
</dbReference>
<reference evidence="10 11" key="1">
    <citation type="journal article" date="2016" name="Biochim. Biophys. Acta">
        <title>Photochemical characterization of actinorhodopsin and its functional existence in the natural host.</title>
        <authorList>
            <person name="Nakamura S."/>
            <person name="Kikukawa T."/>
            <person name="Tamogami J."/>
            <person name="Kamiya M."/>
            <person name="Aizawa T."/>
            <person name="Hahn M.W."/>
            <person name="Ihara K."/>
            <person name="Kamo N."/>
            <person name="Demura M."/>
        </authorList>
    </citation>
    <scope>NUCLEOTIDE SEQUENCE [LARGE SCALE GENOMIC DNA]</scope>
    <source>
        <strain evidence="10 11">MWH-Dar1</strain>
    </source>
</reference>
<evidence type="ECO:0000313" key="11">
    <source>
        <dbReference type="Proteomes" id="UP000243784"/>
    </source>
</evidence>
<dbReference type="RefSeq" id="WP_070954598.1">
    <property type="nucleotide sequence ID" value="NZ_CP015208.1"/>
</dbReference>
<sequence length="626" mass="70355">MANDLSWRPKTGEIPTDPGVYRWLDAKGRVLYVGKAKNLRARLSSYFAPLDSLHDRTRKMVTTARDLQWTIVKSDYEALQLEFTWIKEFDPPFNVRFKDDKSYPYLAISTNEDFARAFITRNRELRSVRYFGPYTQSWAVRETLDTLLKVYPIRSCSKAVFNAAAAKKRPCLLADIGKCSAPCVGRIEPKEHQRLAADFAKFLNSGDRSYIDELTQRMSTASENQEYELAAALRDDAKALAAVLEKSTVVFSDQTDADLFGIAEDELSAAVSHFVVRGGRIRGARNWVLDKELERDPAELVEYILQNVYSPKPGIEPQEIPREILVPVLPSDHREVALWLSDLRGSKVQLRVAQRGDKAALAETAVKNAQHAQNLYKMRRSADFTSRADALAGIQRALNLEDAPLRIECFDVSHLGGTNVVASMVVFEDGLPKKDAYRKFNVEGTKDDTESIHQVLTRRLRYLVQGDPEADGAKFSYRPNLIIVDGGLPQVNAAAKALDEAGITDIALCGLAKRLEEVWLPGDAFPIILPRATEELFLMQRIRDEAHRFAITFQRKKRSLSISSQLLEIPGLGERRVSLLLRHFGSAKRMRLATVAEIASVPNISEQLAEIIHATLNEDGQKLSEK</sequence>
<dbReference type="PROSITE" id="PS50164">
    <property type="entry name" value="GIY_YIG"/>
    <property type="match status" value="1"/>
</dbReference>
<dbReference type="SMART" id="SM00465">
    <property type="entry name" value="GIYc"/>
    <property type="match status" value="1"/>
</dbReference>
<dbReference type="InterPro" id="IPR001943">
    <property type="entry name" value="UVR_dom"/>
</dbReference>
<dbReference type="SUPFAM" id="SSF46600">
    <property type="entry name" value="C-terminal UvrC-binding domain of UvrB"/>
    <property type="match status" value="1"/>
</dbReference>
<dbReference type="OrthoDB" id="9804933at2"/>
<dbReference type="Pfam" id="PF02151">
    <property type="entry name" value="UVR"/>
    <property type="match status" value="1"/>
</dbReference>
<dbReference type="InterPro" id="IPR036876">
    <property type="entry name" value="UVR_dom_sf"/>
</dbReference>
<dbReference type="InterPro" id="IPR047296">
    <property type="entry name" value="GIY-YIG_UvrC_Cho"/>
</dbReference>
<dbReference type="Gene3D" id="1.10.150.20">
    <property type="entry name" value="5' to 3' exonuclease, C-terminal subdomain"/>
    <property type="match status" value="1"/>
</dbReference>
<comment type="subcellular location">
    <subcellularLocation>
        <location evidence="6">Cytoplasm</location>
    </subcellularLocation>
</comment>
<keyword evidence="3 6" id="KW-0228">DNA excision</keyword>
<dbReference type="PROSITE" id="PS50151">
    <property type="entry name" value="UVR"/>
    <property type="match status" value="1"/>
</dbReference>
<evidence type="ECO:0000259" key="7">
    <source>
        <dbReference type="PROSITE" id="PS50151"/>
    </source>
</evidence>
<dbReference type="SUPFAM" id="SSF82771">
    <property type="entry name" value="GIY-YIG endonuclease"/>
    <property type="match status" value="1"/>
</dbReference>
<dbReference type="Pfam" id="PF22920">
    <property type="entry name" value="UvrC_RNaseH"/>
    <property type="match status" value="1"/>
</dbReference>
<dbReference type="PANTHER" id="PTHR30562">
    <property type="entry name" value="UVRC/OXIDOREDUCTASE"/>
    <property type="match status" value="1"/>
</dbReference>
<keyword evidence="2 6" id="KW-0227">DNA damage</keyword>
<dbReference type="InterPro" id="IPR004791">
    <property type="entry name" value="UvrC"/>
</dbReference>
<evidence type="ECO:0000259" key="9">
    <source>
        <dbReference type="PROSITE" id="PS50165"/>
    </source>
</evidence>
<name>A0A1D9DZ48_9MICO</name>
<dbReference type="GO" id="GO:0009381">
    <property type="term" value="F:excinuclease ABC activity"/>
    <property type="evidence" value="ECO:0007669"/>
    <property type="project" value="UniProtKB-UniRule"/>
</dbReference>
<keyword evidence="11" id="KW-1185">Reference proteome</keyword>
<evidence type="ECO:0000256" key="6">
    <source>
        <dbReference type="HAMAP-Rule" id="MF_00203"/>
    </source>
</evidence>
<feature type="domain" description="UVR" evidence="7">
    <location>
        <begin position="208"/>
        <end position="243"/>
    </location>
</feature>
<dbReference type="InterPro" id="IPR035901">
    <property type="entry name" value="GIY-YIG_endonuc_sf"/>
</dbReference>
<evidence type="ECO:0000313" key="10">
    <source>
        <dbReference type="EMBL" id="AOY56088.1"/>
    </source>
</evidence>
<proteinExistence type="inferred from homology"/>
<dbReference type="STRING" id="535712.A4Z71_03720"/>
<dbReference type="AlphaFoldDB" id="A0A1D9DZ48"/>
<dbReference type="Gene3D" id="3.40.1440.10">
    <property type="entry name" value="GIY-YIG endonuclease"/>
    <property type="match status" value="1"/>
</dbReference>
<dbReference type="Pfam" id="PF08459">
    <property type="entry name" value="UvrC_RNaseH_dom"/>
    <property type="match status" value="1"/>
</dbReference>
<accession>A0A1D9DZ48</accession>
<evidence type="ECO:0000256" key="3">
    <source>
        <dbReference type="ARBA" id="ARBA00022769"/>
    </source>
</evidence>
<gene>
    <name evidence="6" type="primary">uvrC</name>
    <name evidence="10" type="ORF">A4Z71_03720</name>
</gene>
<dbReference type="GO" id="GO:0005737">
    <property type="term" value="C:cytoplasm"/>
    <property type="evidence" value="ECO:0007669"/>
    <property type="project" value="UniProtKB-SubCell"/>
</dbReference>
<dbReference type="CDD" id="cd10434">
    <property type="entry name" value="GIY-YIG_UvrC_Cho"/>
    <property type="match status" value="1"/>
</dbReference>
<dbReference type="InterPro" id="IPR010994">
    <property type="entry name" value="RuvA_2-like"/>
</dbReference>
<dbReference type="Pfam" id="PF01541">
    <property type="entry name" value="GIY-YIG"/>
    <property type="match status" value="1"/>
</dbReference>
<protein>
    <recommendedName>
        <fullName evidence="6">UvrABC system protein C</fullName>
        <shortName evidence="6">Protein UvrC</shortName>
    </recommendedName>
    <alternativeName>
        <fullName evidence="6">Excinuclease ABC subunit C</fullName>
    </alternativeName>
</protein>
<evidence type="ECO:0000256" key="4">
    <source>
        <dbReference type="ARBA" id="ARBA00022881"/>
    </source>
</evidence>
<dbReference type="Proteomes" id="UP000243784">
    <property type="component" value="Chromosome"/>
</dbReference>
<evidence type="ECO:0000256" key="5">
    <source>
        <dbReference type="ARBA" id="ARBA00023204"/>
    </source>
</evidence>
<dbReference type="NCBIfam" id="TIGR00194">
    <property type="entry name" value="uvrC"/>
    <property type="match status" value="1"/>
</dbReference>
<dbReference type="PROSITE" id="PS50165">
    <property type="entry name" value="UVRC"/>
    <property type="match status" value="1"/>
</dbReference>
<dbReference type="PANTHER" id="PTHR30562:SF1">
    <property type="entry name" value="UVRABC SYSTEM PROTEIN C"/>
    <property type="match status" value="1"/>
</dbReference>
<feature type="domain" description="UvrC family homology region profile" evidence="9">
    <location>
        <begin position="259"/>
        <end position="498"/>
    </location>
</feature>
<dbReference type="GO" id="GO:0009432">
    <property type="term" value="P:SOS response"/>
    <property type="evidence" value="ECO:0007669"/>
    <property type="project" value="UniProtKB-UniRule"/>
</dbReference>
<comment type="subunit">
    <text evidence="6">Interacts with UvrB in an incision complex.</text>
</comment>
<keyword evidence="6" id="KW-0742">SOS response</keyword>
<evidence type="ECO:0000256" key="2">
    <source>
        <dbReference type="ARBA" id="ARBA00022763"/>
    </source>
</evidence>
<dbReference type="GO" id="GO:0003677">
    <property type="term" value="F:DNA binding"/>
    <property type="evidence" value="ECO:0007669"/>
    <property type="project" value="UniProtKB-UniRule"/>
</dbReference>
<dbReference type="GO" id="GO:0006289">
    <property type="term" value="P:nucleotide-excision repair"/>
    <property type="evidence" value="ECO:0007669"/>
    <property type="project" value="UniProtKB-UniRule"/>
</dbReference>